<dbReference type="EMBL" id="BAAATZ010000019">
    <property type="protein sequence ID" value="GAA2730690.1"/>
    <property type="molecule type" value="Genomic_DNA"/>
</dbReference>
<sequence length="242" mass="26790">MTSLPKGLFDRTLAKLEGVEDLKLVYGDDLFSSMGPDSVGRLEVRTGTKLAKVVTISLVVPQIGMDSHMIFAFTPNDSALPHFTLDSVEAGGTLAFHLDLVPRAELASHLAYVDAVFEPLSPVFERSKEVFGSLRAAIGPRQYAMMSPWMLVNRADEEQFKAFDTFVDDYFAHWSALLESGLSEEVLASVTADTNLAARDRLNRTNLFSPEVDPVWERVTRLVGQEASDKMRAELIHNEVQG</sequence>
<dbReference type="Proteomes" id="UP001501842">
    <property type="component" value="Unassembled WGS sequence"/>
</dbReference>
<keyword evidence="2" id="KW-1185">Reference proteome</keyword>
<proteinExistence type="predicted"/>
<dbReference type="Gene3D" id="3.40.1500.20">
    <property type="match status" value="1"/>
</dbReference>
<name>A0ABN3UDA8_9ACTN</name>
<gene>
    <name evidence="1" type="ORF">GCM10010439_44310</name>
</gene>
<protein>
    <submittedName>
        <fullName evidence="1">Uncharacterized protein</fullName>
    </submittedName>
</protein>
<reference evidence="1 2" key="1">
    <citation type="journal article" date="2019" name="Int. J. Syst. Evol. Microbiol.">
        <title>The Global Catalogue of Microorganisms (GCM) 10K type strain sequencing project: providing services to taxonomists for standard genome sequencing and annotation.</title>
        <authorList>
            <consortium name="The Broad Institute Genomics Platform"/>
            <consortium name="The Broad Institute Genome Sequencing Center for Infectious Disease"/>
            <person name="Wu L."/>
            <person name="Ma J."/>
        </authorList>
    </citation>
    <scope>NUCLEOTIDE SEQUENCE [LARGE SCALE GENOMIC DNA]</scope>
    <source>
        <strain evidence="1 2">JCM 8201</strain>
    </source>
</reference>
<evidence type="ECO:0000313" key="2">
    <source>
        <dbReference type="Proteomes" id="UP001501842"/>
    </source>
</evidence>
<accession>A0ABN3UDA8</accession>
<evidence type="ECO:0000313" key="1">
    <source>
        <dbReference type="EMBL" id="GAA2730690.1"/>
    </source>
</evidence>
<comment type="caution">
    <text evidence="1">The sequence shown here is derived from an EMBL/GenBank/DDBJ whole genome shotgun (WGS) entry which is preliminary data.</text>
</comment>
<dbReference type="RefSeq" id="WP_344452525.1">
    <property type="nucleotide sequence ID" value="NZ_BAAATZ010000019.1"/>
</dbReference>
<organism evidence="1 2">
    <name type="scientific">Actinocorallia aurantiaca</name>
    <dbReference type="NCBI Taxonomy" id="46204"/>
    <lineage>
        <taxon>Bacteria</taxon>
        <taxon>Bacillati</taxon>
        <taxon>Actinomycetota</taxon>
        <taxon>Actinomycetes</taxon>
        <taxon>Streptosporangiales</taxon>
        <taxon>Thermomonosporaceae</taxon>
        <taxon>Actinocorallia</taxon>
    </lineage>
</organism>